<accession>A0A2T0T1G3</accession>
<name>A0A2T0T1G3_9PSEU</name>
<proteinExistence type="predicted"/>
<evidence type="ECO:0000313" key="4">
    <source>
        <dbReference type="Proteomes" id="UP000239494"/>
    </source>
</evidence>
<feature type="compositionally biased region" description="Acidic residues" evidence="1">
    <location>
        <begin position="1"/>
        <end position="11"/>
    </location>
</feature>
<dbReference type="AlphaFoldDB" id="A0A2T0T1G3"/>
<keyword evidence="4" id="KW-1185">Reference proteome</keyword>
<evidence type="ECO:0000313" key="3">
    <source>
        <dbReference type="EMBL" id="PRY39518.1"/>
    </source>
</evidence>
<sequence>MAEVEPEEESGGADREPPVNSLTGQVSGQSLQVGTVSGDVLVNGSGSRGVAVAAVVALVLAAAAVTLALTRSTAPTTTATASTSPVPAPVTDVSSSTGQPATTSTTTTANASAAEYVMPFKTWGVPHQFLDLDNANAVEDTGAAWDVDLGCREVEDRSTGCTPGQAAHYDIGANKGVEILGVTSADPRSCPDTGYTTGFLPFVPGDVFCVRTSATVGTVAITSASPTRPATRPTTVRVAVELRRIGR</sequence>
<reference evidence="3 4" key="1">
    <citation type="submission" date="2018-03" db="EMBL/GenBank/DDBJ databases">
        <title>Genomic Encyclopedia of Archaeal and Bacterial Type Strains, Phase II (KMG-II): from individual species to whole genera.</title>
        <authorList>
            <person name="Goeker M."/>
        </authorList>
    </citation>
    <scope>NUCLEOTIDE SEQUENCE [LARGE SCALE GENOMIC DNA]</scope>
    <source>
        <strain evidence="3 4">DSM 44720</strain>
    </source>
</reference>
<keyword evidence="2" id="KW-0472">Membrane</keyword>
<feature type="region of interest" description="Disordered" evidence="1">
    <location>
        <begin position="73"/>
        <end position="108"/>
    </location>
</feature>
<dbReference type="Proteomes" id="UP000239494">
    <property type="component" value="Unassembled WGS sequence"/>
</dbReference>
<protein>
    <submittedName>
        <fullName evidence="3">Uncharacterized protein</fullName>
    </submittedName>
</protein>
<dbReference type="EMBL" id="PVTF01000007">
    <property type="protein sequence ID" value="PRY39518.1"/>
    <property type="molecule type" value="Genomic_DNA"/>
</dbReference>
<organism evidence="3 4">
    <name type="scientific">Umezawaea tangerina</name>
    <dbReference type="NCBI Taxonomy" id="84725"/>
    <lineage>
        <taxon>Bacteria</taxon>
        <taxon>Bacillati</taxon>
        <taxon>Actinomycetota</taxon>
        <taxon>Actinomycetes</taxon>
        <taxon>Pseudonocardiales</taxon>
        <taxon>Pseudonocardiaceae</taxon>
        <taxon>Umezawaea</taxon>
    </lineage>
</organism>
<feature type="transmembrane region" description="Helical" evidence="2">
    <location>
        <begin position="50"/>
        <end position="69"/>
    </location>
</feature>
<keyword evidence="2" id="KW-1133">Transmembrane helix</keyword>
<gene>
    <name evidence="3" type="ORF">CLV43_107101</name>
</gene>
<evidence type="ECO:0000256" key="1">
    <source>
        <dbReference type="SAM" id="MobiDB-lite"/>
    </source>
</evidence>
<comment type="caution">
    <text evidence="3">The sequence shown here is derived from an EMBL/GenBank/DDBJ whole genome shotgun (WGS) entry which is preliminary data.</text>
</comment>
<keyword evidence="2" id="KW-0812">Transmembrane</keyword>
<feature type="region of interest" description="Disordered" evidence="1">
    <location>
        <begin position="1"/>
        <end position="26"/>
    </location>
</feature>
<evidence type="ECO:0000256" key="2">
    <source>
        <dbReference type="SAM" id="Phobius"/>
    </source>
</evidence>